<reference evidence="2" key="1">
    <citation type="submission" date="2016-10" db="EMBL/GenBank/DDBJ databases">
        <authorList>
            <person name="Varghese N."/>
            <person name="Submissions S."/>
        </authorList>
    </citation>
    <scope>NUCLEOTIDE SEQUENCE [LARGE SCALE GENOMIC DNA]</scope>
    <source>
        <strain evidence="2">MO64</strain>
    </source>
</reference>
<name>A0A1I4G8L8_9GAMM</name>
<dbReference type="Proteomes" id="UP000198725">
    <property type="component" value="Unassembled WGS sequence"/>
</dbReference>
<dbReference type="PANTHER" id="PTHR35564:SF4">
    <property type="entry name" value="CYTOPLASMIC PROTEIN"/>
    <property type="match status" value="1"/>
</dbReference>
<sequence length="361" mass="40673">MSGAKRRIDPGVAQRLLDAPHRFQFFQAVRVLEHLFVRNGARPQDVVTRKLRFRNTLSMGFPASEIEQLRAYAADDTPLPMSEDGQSPAWNALAEVDLTPAFMGMLGGRGVLPYGYTEQLGERETYHRDHAARAFLDIFNNRAMALFYGAWKKYRLAFQYELDKRERFLPLVMSLAGMGSPALRSRLAEGEGAVFDQAIAYYSAGIGQRPLSAAFLQRMLREYFDADIRLEQFVGAWYAVPPEQRSRLGEGNAVLGRNALSGERVWQRDLRMRLWVGPLRRARFEEFLPGGKASAALAKWLTLLGGDSLEYEVRLVLHKDDVRSTGLTPLNGGRLGWDAIVNTQPANDHRADASYLVHTLN</sequence>
<dbReference type="Pfam" id="PF06996">
    <property type="entry name" value="T6SS_TssG"/>
    <property type="match status" value="1"/>
</dbReference>
<protein>
    <submittedName>
        <fullName evidence="1">Type VI secretion system protein ImpH</fullName>
    </submittedName>
</protein>
<proteinExistence type="predicted"/>
<dbReference type="PANTHER" id="PTHR35564">
    <property type="match status" value="1"/>
</dbReference>
<organism evidence="1 2">
    <name type="scientific">Rhodanobacter glycinis</name>
    <dbReference type="NCBI Taxonomy" id="582702"/>
    <lineage>
        <taxon>Bacteria</taxon>
        <taxon>Pseudomonadati</taxon>
        <taxon>Pseudomonadota</taxon>
        <taxon>Gammaproteobacteria</taxon>
        <taxon>Lysobacterales</taxon>
        <taxon>Rhodanobacteraceae</taxon>
        <taxon>Rhodanobacter</taxon>
    </lineage>
</organism>
<gene>
    <name evidence="1" type="ORF">SAMN05192579_12233</name>
</gene>
<dbReference type="AlphaFoldDB" id="A0A1I4G8L8"/>
<evidence type="ECO:0000313" key="1">
    <source>
        <dbReference type="EMBL" id="SFL26324.1"/>
    </source>
</evidence>
<dbReference type="RefSeq" id="WP_092705236.1">
    <property type="nucleotide sequence ID" value="NZ_FOSR01000022.1"/>
</dbReference>
<evidence type="ECO:0000313" key="2">
    <source>
        <dbReference type="Proteomes" id="UP000198725"/>
    </source>
</evidence>
<keyword evidence="2" id="KW-1185">Reference proteome</keyword>
<accession>A0A1I4G8L8</accession>
<dbReference type="EMBL" id="FOSR01000022">
    <property type="protein sequence ID" value="SFL26324.1"/>
    <property type="molecule type" value="Genomic_DNA"/>
</dbReference>
<dbReference type="NCBIfam" id="TIGR03347">
    <property type="entry name" value="VI_chp_1"/>
    <property type="match status" value="1"/>
</dbReference>
<dbReference type="InterPro" id="IPR010732">
    <property type="entry name" value="T6SS_TssG-like"/>
</dbReference>